<dbReference type="Proteomes" id="UP000177331">
    <property type="component" value="Unassembled WGS sequence"/>
</dbReference>
<accession>A0A1F7WA59</accession>
<name>A0A1F7WA59_9BACT</name>
<sequence>MQMLKIAAYSATAINVSRMKSFDEKLAMVKKRTEMIVNVISSPVVRNFPNNIPNTTVRIKNMNHLISKNGATNLPK</sequence>
<gene>
    <name evidence="1" type="ORF">A2318_02265</name>
</gene>
<reference evidence="1 2" key="1">
    <citation type="journal article" date="2016" name="Nat. Commun.">
        <title>Thousands of microbial genomes shed light on interconnected biogeochemical processes in an aquifer system.</title>
        <authorList>
            <person name="Anantharaman K."/>
            <person name="Brown C.T."/>
            <person name="Hug L.A."/>
            <person name="Sharon I."/>
            <person name="Castelle C.J."/>
            <person name="Probst A.J."/>
            <person name="Thomas B.C."/>
            <person name="Singh A."/>
            <person name="Wilkins M.J."/>
            <person name="Karaoz U."/>
            <person name="Brodie E.L."/>
            <person name="Williams K.H."/>
            <person name="Hubbard S.S."/>
            <person name="Banfield J.F."/>
        </authorList>
    </citation>
    <scope>NUCLEOTIDE SEQUENCE [LARGE SCALE GENOMIC DNA]</scope>
</reference>
<protein>
    <submittedName>
        <fullName evidence="1">Uncharacterized protein</fullName>
    </submittedName>
</protein>
<proteinExistence type="predicted"/>
<dbReference type="STRING" id="1802421.A2318_02265"/>
<evidence type="ECO:0000313" key="2">
    <source>
        <dbReference type="Proteomes" id="UP000177331"/>
    </source>
</evidence>
<dbReference type="AlphaFoldDB" id="A0A1F7WA59"/>
<dbReference type="EMBL" id="MGFD01000013">
    <property type="protein sequence ID" value="OGL99268.1"/>
    <property type="molecule type" value="Genomic_DNA"/>
</dbReference>
<organism evidence="1 2">
    <name type="scientific">Candidatus Uhrbacteria bacterium RIFOXYB2_FULL_45_11</name>
    <dbReference type="NCBI Taxonomy" id="1802421"/>
    <lineage>
        <taxon>Bacteria</taxon>
        <taxon>Candidatus Uhriibacteriota</taxon>
    </lineage>
</organism>
<comment type="caution">
    <text evidence="1">The sequence shown here is derived from an EMBL/GenBank/DDBJ whole genome shotgun (WGS) entry which is preliminary data.</text>
</comment>
<evidence type="ECO:0000313" key="1">
    <source>
        <dbReference type="EMBL" id="OGL99268.1"/>
    </source>
</evidence>